<evidence type="ECO:0000259" key="2">
    <source>
        <dbReference type="Pfam" id="PF13559"/>
    </source>
</evidence>
<name>A0A852SVK4_9MICO</name>
<evidence type="ECO:0000313" key="3">
    <source>
        <dbReference type="EMBL" id="NYD72654.1"/>
    </source>
</evidence>
<keyword evidence="4" id="KW-1185">Reference proteome</keyword>
<organism evidence="3 4">
    <name type="scientific">Leifsonia soli</name>
    <dbReference type="NCBI Taxonomy" id="582665"/>
    <lineage>
        <taxon>Bacteria</taxon>
        <taxon>Bacillati</taxon>
        <taxon>Actinomycetota</taxon>
        <taxon>Actinomycetes</taxon>
        <taxon>Micrococcales</taxon>
        <taxon>Microbacteriaceae</taxon>
        <taxon>Leifsonia</taxon>
    </lineage>
</organism>
<dbReference type="Pfam" id="PF13559">
    <property type="entry name" value="DUF4129"/>
    <property type="match status" value="1"/>
</dbReference>
<gene>
    <name evidence="3" type="ORF">BJ963_000173</name>
</gene>
<protein>
    <recommendedName>
        <fullName evidence="2">Protein-glutamine gamma-glutamyltransferase-like C-terminal domain-containing protein</fullName>
    </recommendedName>
</protein>
<dbReference type="RefSeq" id="WP_179453936.1">
    <property type="nucleotide sequence ID" value="NZ_BAAAPX010000001.1"/>
</dbReference>
<dbReference type="AlphaFoldDB" id="A0A852SVK4"/>
<keyword evidence="1" id="KW-1133">Transmembrane helix</keyword>
<feature type="transmembrane region" description="Helical" evidence="1">
    <location>
        <begin position="64"/>
        <end position="87"/>
    </location>
</feature>
<comment type="caution">
    <text evidence="3">The sequence shown here is derived from an EMBL/GenBank/DDBJ whole genome shotgun (WGS) entry which is preliminary data.</text>
</comment>
<dbReference type="EMBL" id="JACCBJ010000001">
    <property type="protein sequence ID" value="NYD72654.1"/>
    <property type="molecule type" value="Genomic_DNA"/>
</dbReference>
<feature type="domain" description="Protein-glutamine gamma-glutamyltransferase-like C-terminal" evidence="2">
    <location>
        <begin position="136"/>
        <end position="204"/>
    </location>
</feature>
<dbReference type="Proteomes" id="UP000589620">
    <property type="component" value="Unassembled WGS sequence"/>
</dbReference>
<reference evidence="3 4" key="1">
    <citation type="submission" date="2020-07" db="EMBL/GenBank/DDBJ databases">
        <title>Sequencing the genomes of 1000 actinobacteria strains.</title>
        <authorList>
            <person name="Klenk H.-P."/>
        </authorList>
    </citation>
    <scope>NUCLEOTIDE SEQUENCE [LARGE SCALE GENOMIC DNA]</scope>
    <source>
        <strain evidence="3 4">DSM 23871</strain>
    </source>
</reference>
<sequence length="219" mass="24070">MADRQTVIRFDVPVDPSSPEAQDWLRGELSRPEYQSAKPTWFDLASKAVQDWIGSLFQGPGGDAAPVLLLVVVVVIAGLIVAAFFLFGRPRINRRSALDRRALFGADEARSAADLRASAEQAARQGDWVTAVEEQFRAIAVSLDERTLVHVTPGTTANEFALQTARIATDESEALRRAARAFDEVRYLDRPGSESAYQHLVALDQRLQRVRVSVPAVTA</sequence>
<accession>A0A852SVK4</accession>
<proteinExistence type="predicted"/>
<keyword evidence="1" id="KW-0812">Transmembrane</keyword>
<evidence type="ECO:0000313" key="4">
    <source>
        <dbReference type="Proteomes" id="UP000589620"/>
    </source>
</evidence>
<keyword evidence="1" id="KW-0472">Membrane</keyword>
<dbReference type="InterPro" id="IPR025403">
    <property type="entry name" value="TgpA-like_C"/>
</dbReference>
<evidence type="ECO:0000256" key="1">
    <source>
        <dbReference type="SAM" id="Phobius"/>
    </source>
</evidence>